<keyword evidence="2" id="KW-1185">Reference proteome</keyword>
<sequence length="47" mass="5277">MTAIGSTIAVGTEVPARFRFRFRTLTLTLTLALIHTSSIPHDNKRHK</sequence>
<dbReference type="Proteomes" id="UP001501576">
    <property type="component" value="Unassembled WGS sequence"/>
</dbReference>
<evidence type="ECO:0000313" key="1">
    <source>
        <dbReference type="EMBL" id="GAA0529543.1"/>
    </source>
</evidence>
<evidence type="ECO:0000313" key="2">
    <source>
        <dbReference type="Proteomes" id="UP001501576"/>
    </source>
</evidence>
<dbReference type="EMBL" id="BAAABZ010000022">
    <property type="protein sequence ID" value="GAA0529543.1"/>
    <property type="molecule type" value="Genomic_DNA"/>
</dbReference>
<proteinExistence type="predicted"/>
<gene>
    <name evidence="1" type="ORF">GCM10010390_34790</name>
</gene>
<reference evidence="1 2" key="1">
    <citation type="journal article" date="2019" name="Int. J. Syst. Evol. Microbiol.">
        <title>The Global Catalogue of Microorganisms (GCM) 10K type strain sequencing project: providing services to taxonomists for standard genome sequencing and annotation.</title>
        <authorList>
            <consortium name="The Broad Institute Genomics Platform"/>
            <consortium name="The Broad Institute Genome Sequencing Center for Infectious Disease"/>
            <person name="Wu L."/>
            <person name="Ma J."/>
        </authorList>
    </citation>
    <scope>NUCLEOTIDE SEQUENCE [LARGE SCALE GENOMIC DNA]</scope>
    <source>
        <strain evidence="1 2">JCM 5052</strain>
    </source>
</reference>
<accession>A0ABN1CYL4</accession>
<name>A0ABN1CYL4_9ACTN</name>
<protein>
    <submittedName>
        <fullName evidence="1">Uncharacterized protein</fullName>
    </submittedName>
</protein>
<comment type="caution">
    <text evidence="1">The sequence shown here is derived from an EMBL/GenBank/DDBJ whole genome shotgun (WGS) entry which is preliminary data.</text>
</comment>
<organism evidence="1 2">
    <name type="scientific">Streptomyces mordarskii</name>
    <dbReference type="NCBI Taxonomy" id="1226758"/>
    <lineage>
        <taxon>Bacteria</taxon>
        <taxon>Bacillati</taxon>
        <taxon>Actinomycetota</taxon>
        <taxon>Actinomycetes</taxon>
        <taxon>Kitasatosporales</taxon>
        <taxon>Streptomycetaceae</taxon>
        <taxon>Streptomyces</taxon>
    </lineage>
</organism>